<reference evidence="1" key="1">
    <citation type="submission" date="2021-02" db="EMBL/GenBank/DDBJ databases">
        <authorList>
            <person name="Nowell W R."/>
        </authorList>
    </citation>
    <scope>NUCLEOTIDE SEQUENCE</scope>
</reference>
<dbReference type="AlphaFoldDB" id="A0A8S2SJS8"/>
<comment type="caution">
    <text evidence="1">The sequence shown here is derived from an EMBL/GenBank/DDBJ whole genome shotgun (WGS) entry which is preliminary data.</text>
</comment>
<gene>
    <name evidence="1" type="ORF">TMI583_LOCUS34796</name>
</gene>
<name>A0A8S2SJS8_9BILA</name>
<evidence type="ECO:0000313" key="1">
    <source>
        <dbReference type="EMBL" id="CAF4225929.1"/>
    </source>
</evidence>
<organism evidence="1 2">
    <name type="scientific">Didymodactylos carnosus</name>
    <dbReference type="NCBI Taxonomy" id="1234261"/>
    <lineage>
        <taxon>Eukaryota</taxon>
        <taxon>Metazoa</taxon>
        <taxon>Spiralia</taxon>
        <taxon>Gnathifera</taxon>
        <taxon>Rotifera</taxon>
        <taxon>Eurotatoria</taxon>
        <taxon>Bdelloidea</taxon>
        <taxon>Philodinida</taxon>
        <taxon>Philodinidae</taxon>
        <taxon>Didymodactylos</taxon>
    </lineage>
</organism>
<sequence length="221" mass="25770">MIKLKLSVYESPLTMRNLLQNMPNLRYLTVETDDINVNGHQWKQIIIEYLPKLTVAPYHGDNDLDSQSQLQALLDRAPCLYSLRFASWPSSSTQMPPFEYSNKSVRRLHLQDVDRCYDSQQCAKLSRSPLGIQCEVLSITVDNRKNVIDLINTMTNLRALNVVCRDDTWKEDDNNQSSSTEDELIEWLQHCLPSTCTITRNDDNIYNSRFIRSRSVRLWIR</sequence>
<dbReference type="EMBL" id="CAJOBA010049631">
    <property type="protein sequence ID" value="CAF4225929.1"/>
    <property type="molecule type" value="Genomic_DNA"/>
</dbReference>
<accession>A0A8S2SJS8</accession>
<dbReference type="InterPro" id="IPR032675">
    <property type="entry name" value="LRR_dom_sf"/>
</dbReference>
<protein>
    <submittedName>
        <fullName evidence="1">Uncharacterized protein</fullName>
    </submittedName>
</protein>
<dbReference type="Proteomes" id="UP000682733">
    <property type="component" value="Unassembled WGS sequence"/>
</dbReference>
<evidence type="ECO:0000313" key="2">
    <source>
        <dbReference type="Proteomes" id="UP000682733"/>
    </source>
</evidence>
<proteinExistence type="predicted"/>
<dbReference type="Gene3D" id="3.80.10.10">
    <property type="entry name" value="Ribonuclease Inhibitor"/>
    <property type="match status" value="1"/>
</dbReference>